<dbReference type="Gene3D" id="2.10.110.10">
    <property type="entry name" value="Cysteine Rich Protein"/>
    <property type="match status" value="1"/>
</dbReference>
<evidence type="ECO:0000256" key="1">
    <source>
        <dbReference type="ARBA" id="ARBA00022723"/>
    </source>
</evidence>
<proteinExistence type="predicted"/>
<accession>A0A7R9PUA7</accession>
<keyword evidence="1 4" id="KW-0479">Metal-binding</keyword>
<dbReference type="CDD" id="cd08368">
    <property type="entry name" value="LIM"/>
    <property type="match status" value="1"/>
</dbReference>
<keyword evidence="3 4" id="KW-0440">LIM domain</keyword>
<evidence type="ECO:0000259" key="6">
    <source>
        <dbReference type="PROSITE" id="PS50023"/>
    </source>
</evidence>
<feature type="compositionally biased region" description="Basic and acidic residues" evidence="5">
    <location>
        <begin position="214"/>
        <end position="233"/>
    </location>
</feature>
<feature type="compositionally biased region" description="Polar residues" evidence="5">
    <location>
        <begin position="422"/>
        <end position="444"/>
    </location>
</feature>
<feature type="compositionally biased region" description="Low complexity" evidence="5">
    <location>
        <begin position="562"/>
        <end position="587"/>
    </location>
</feature>
<evidence type="ECO:0000313" key="8">
    <source>
        <dbReference type="Proteomes" id="UP000759131"/>
    </source>
</evidence>
<feature type="compositionally biased region" description="Low complexity" evidence="5">
    <location>
        <begin position="20"/>
        <end position="33"/>
    </location>
</feature>
<feature type="region of interest" description="Disordered" evidence="5">
    <location>
        <begin position="404"/>
        <end position="533"/>
    </location>
</feature>
<dbReference type="PROSITE" id="PS00478">
    <property type="entry name" value="LIM_DOMAIN_1"/>
    <property type="match status" value="1"/>
</dbReference>
<dbReference type="SMART" id="SM00132">
    <property type="entry name" value="LIM"/>
    <property type="match status" value="1"/>
</dbReference>
<dbReference type="GO" id="GO:0023051">
    <property type="term" value="P:regulation of signaling"/>
    <property type="evidence" value="ECO:0007669"/>
    <property type="project" value="InterPro"/>
</dbReference>
<dbReference type="PROSITE" id="PS50023">
    <property type="entry name" value="LIM_DOMAIN_2"/>
    <property type="match status" value="1"/>
</dbReference>
<evidence type="ECO:0000256" key="3">
    <source>
        <dbReference type="ARBA" id="ARBA00023038"/>
    </source>
</evidence>
<organism evidence="7">
    <name type="scientific">Medioppia subpectinata</name>
    <dbReference type="NCBI Taxonomy" id="1979941"/>
    <lineage>
        <taxon>Eukaryota</taxon>
        <taxon>Metazoa</taxon>
        <taxon>Ecdysozoa</taxon>
        <taxon>Arthropoda</taxon>
        <taxon>Chelicerata</taxon>
        <taxon>Arachnida</taxon>
        <taxon>Acari</taxon>
        <taxon>Acariformes</taxon>
        <taxon>Sarcoptiformes</taxon>
        <taxon>Oribatida</taxon>
        <taxon>Brachypylina</taxon>
        <taxon>Oppioidea</taxon>
        <taxon>Oppiidae</taxon>
        <taxon>Medioppia</taxon>
    </lineage>
</organism>
<evidence type="ECO:0000256" key="4">
    <source>
        <dbReference type="PROSITE-ProRule" id="PRU00125"/>
    </source>
</evidence>
<feature type="compositionally biased region" description="Basic and acidic residues" evidence="5">
    <location>
        <begin position="82"/>
        <end position="97"/>
    </location>
</feature>
<feature type="region of interest" description="Disordered" evidence="5">
    <location>
        <begin position="340"/>
        <end position="369"/>
    </location>
</feature>
<dbReference type="PANTHER" id="PTHR46767">
    <property type="entry name" value="LIM DOMAIN ONLY PROTEIN 7"/>
    <property type="match status" value="1"/>
</dbReference>
<keyword evidence="2 4" id="KW-0862">Zinc</keyword>
<dbReference type="AlphaFoldDB" id="A0A7R9PUA7"/>
<feature type="compositionally biased region" description="Polar residues" evidence="5">
    <location>
        <begin position="288"/>
        <end position="305"/>
    </location>
</feature>
<evidence type="ECO:0000313" key="7">
    <source>
        <dbReference type="EMBL" id="CAD7620582.1"/>
    </source>
</evidence>
<dbReference type="GO" id="GO:0030155">
    <property type="term" value="P:regulation of cell adhesion"/>
    <property type="evidence" value="ECO:0007669"/>
    <property type="project" value="InterPro"/>
</dbReference>
<dbReference type="Pfam" id="PF00412">
    <property type="entry name" value="LIM"/>
    <property type="match status" value="1"/>
</dbReference>
<evidence type="ECO:0000256" key="2">
    <source>
        <dbReference type="ARBA" id="ARBA00022833"/>
    </source>
</evidence>
<dbReference type="PANTHER" id="PTHR46767:SF2">
    <property type="entry name" value="LIM DOMAIN 7B"/>
    <property type="match status" value="1"/>
</dbReference>
<feature type="compositionally biased region" description="Basic and acidic residues" evidence="5">
    <location>
        <begin position="1"/>
        <end position="18"/>
    </location>
</feature>
<evidence type="ECO:0000256" key="5">
    <source>
        <dbReference type="SAM" id="MobiDB-lite"/>
    </source>
</evidence>
<gene>
    <name evidence="7" type="ORF">OSB1V03_LOCUS1063</name>
</gene>
<dbReference type="Proteomes" id="UP000759131">
    <property type="component" value="Unassembled WGS sequence"/>
</dbReference>
<feature type="region of interest" description="Disordered" evidence="5">
    <location>
        <begin position="198"/>
        <end position="305"/>
    </location>
</feature>
<name>A0A7R9PUA7_9ACAR</name>
<dbReference type="EMBL" id="OC854857">
    <property type="protein sequence ID" value="CAD7620582.1"/>
    <property type="molecule type" value="Genomic_DNA"/>
</dbReference>
<feature type="region of interest" description="Disordered" evidence="5">
    <location>
        <begin position="556"/>
        <end position="595"/>
    </location>
</feature>
<feature type="region of interest" description="Disordered" evidence="5">
    <location>
        <begin position="1"/>
        <end position="50"/>
    </location>
</feature>
<feature type="compositionally biased region" description="Low complexity" evidence="5">
    <location>
        <begin position="358"/>
        <end position="369"/>
    </location>
</feature>
<reference evidence="7" key="1">
    <citation type="submission" date="2020-11" db="EMBL/GenBank/DDBJ databases">
        <authorList>
            <person name="Tran Van P."/>
        </authorList>
    </citation>
    <scope>NUCLEOTIDE SEQUENCE</scope>
</reference>
<feature type="domain" description="LIM zinc-binding" evidence="6">
    <location>
        <begin position="598"/>
        <end position="665"/>
    </location>
</feature>
<sequence>MDDKHSDDSMNEDDDKRMNNNHNNNNNIINTNHKFSYNNTHNREDSDDSSIVEITKNCQQIHNKSNKFFDGQQNDNINSINNDKKPINDINKSRDIDDNSEQNQRTDKIKVEIKDWQQQNGQQNKDNVLMYLLNQQQQQQQPTHNQNQQFIDKDIDVYNNSYDAEDDDEDDEELERIERLEQEKSFKAKLSAFENLAKSEETTHQISVSTKNTKSRDEPKREPQPQPREDMLHNKPQIQSSSERPVVLSGQRGQYENEDEDEEEVNARIQQLHRERQRAQRPPPVSEINGQQYNQSPSLGQNVIYQSPNYNQKPVQQSSQSSQQQYEQQQYYLMDEPIGKQNTIPIKSPNPVRPQPSQPTQQVHQKQPQLPYKQPIQATLPQEHLYVNQKQLFNNQIANHNHYEPIESRGQRFGPSEREYYDSSQHMSLTTQQLSQMSTSDVGVQQQPQQQQQQQQQHQQQSQMSQIVSPDQTYPSPPHNQYLYYPKPYANNKPTNSGPVIQKPVMVSQQHKQPVNPRAGQPLTAKPQLKQQQSGYNQNHWLLQEAELRRQLDSIPTQASITPSTVSATQRTTTSTPSSTHKSSSSPQKGMLSVSGKKKCSSCSDELGRGCAAMVVESLSLYYHINCFRCSVCNIQLGNGTVGTDVRVRNHKLHCQNCYSNDEAGLKFSRV</sequence>
<dbReference type="InterPro" id="IPR029978">
    <property type="entry name" value="LMO-7"/>
</dbReference>
<feature type="region of interest" description="Disordered" evidence="5">
    <location>
        <begin position="66"/>
        <end position="105"/>
    </location>
</feature>
<dbReference type="OrthoDB" id="15627at2759"/>
<keyword evidence="8" id="KW-1185">Reference proteome</keyword>
<dbReference type="GO" id="GO:0046872">
    <property type="term" value="F:metal ion binding"/>
    <property type="evidence" value="ECO:0007669"/>
    <property type="project" value="UniProtKB-KW"/>
</dbReference>
<protein>
    <recommendedName>
        <fullName evidence="6">LIM zinc-binding domain-containing protein</fullName>
    </recommendedName>
</protein>
<dbReference type="InterPro" id="IPR001781">
    <property type="entry name" value="Znf_LIM"/>
</dbReference>
<dbReference type="EMBL" id="CAJPIZ010000282">
    <property type="protein sequence ID" value="CAG2101012.1"/>
    <property type="molecule type" value="Genomic_DNA"/>
</dbReference>
<feature type="compositionally biased region" description="Basic and acidic residues" evidence="5">
    <location>
        <begin position="404"/>
        <end position="421"/>
    </location>
</feature>
<feature type="compositionally biased region" description="Low complexity" evidence="5">
    <location>
        <begin position="445"/>
        <end position="466"/>
    </location>
</feature>